<proteinExistence type="predicted"/>
<organism evidence="2 3">
    <name type="scientific">Ensete ventricosum</name>
    <name type="common">Abyssinian banana</name>
    <name type="synonym">Musa ensete</name>
    <dbReference type="NCBI Taxonomy" id="4639"/>
    <lineage>
        <taxon>Eukaryota</taxon>
        <taxon>Viridiplantae</taxon>
        <taxon>Streptophyta</taxon>
        <taxon>Embryophyta</taxon>
        <taxon>Tracheophyta</taxon>
        <taxon>Spermatophyta</taxon>
        <taxon>Magnoliopsida</taxon>
        <taxon>Liliopsida</taxon>
        <taxon>Zingiberales</taxon>
        <taxon>Musaceae</taxon>
        <taxon>Ensete</taxon>
    </lineage>
</organism>
<name>A0A426YH20_ENSVE</name>
<feature type="compositionally biased region" description="Low complexity" evidence="1">
    <location>
        <begin position="10"/>
        <end position="24"/>
    </location>
</feature>
<protein>
    <submittedName>
        <fullName evidence="2">Uncharacterized protein</fullName>
    </submittedName>
</protein>
<evidence type="ECO:0000313" key="2">
    <source>
        <dbReference type="EMBL" id="RRT50977.1"/>
    </source>
</evidence>
<evidence type="ECO:0000313" key="3">
    <source>
        <dbReference type="Proteomes" id="UP000287651"/>
    </source>
</evidence>
<reference evidence="2 3" key="1">
    <citation type="journal article" date="2014" name="Agronomy (Basel)">
        <title>A Draft Genome Sequence for Ensete ventricosum, the Drought-Tolerant Tree Against Hunger.</title>
        <authorList>
            <person name="Harrison J."/>
            <person name="Moore K.A."/>
            <person name="Paszkiewicz K."/>
            <person name="Jones T."/>
            <person name="Grant M."/>
            <person name="Ambacheew D."/>
            <person name="Muzemil S."/>
            <person name="Studholme D.J."/>
        </authorList>
    </citation>
    <scope>NUCLEOTIDE SEQUENCE [LARGE SCALE GENOMIC DNA]</scope>
</reference>
<dbReference type="EMBL" id="AMZH03012458">
    <property type="protein sequence ID" value="RRT50977.1"/>
    <property type="molecule type" value="Genomic_DNA"/>
</dbReference>
<feature type="region of interest" description="Disordered" evidence="1">
    <location>
        <begin position="1"/>
        <end position="25"/>
    </location>
</feature>
<sequence length="84" mass="8561">MGGCAAALDGRTGTTASCSSSCGHSARKRLPCRRAVPLWALLMPASGASMGVDHLLADHGRCPCGHPCRGPGHGRRPLSSLPSL</sequence>
<dbReference type="Proteomes" id="UP000287651">
    <property type="component" value="Unassembled WGS sequence"/>
</dbReference>
<evidence type="ECO:0000256" key="1">
    <source>
        <dbReference type="SAM" id="MobiDB-lite"/>
    </source>
</evidence>
<accession>A0A426YH20</accession>
<dbReference type="AlphaFoldDB" id="A0A426YH20"/>
<gene>
    <name evidence="2" type="ORF">B296_00019561</name>
</gene>
<comment type="caution">
    <text evidence="2">The sequence shown here is derived from an EMBL/GenBank/DDBJ whole genome shotgun (WGS) entry which is preliminary data.</text>
</comment>